<organism evidence="1 2">
    <name type="scientific">Pedobacter lusitanus</name>
    <dbReference type="NCBI Taxonomy" id="1503925"/>
    <lineage>
        <taxon>Bacteria</taxon>
        <taxon>Pseudomonadati</taxon>
        <taxon>Bacteroidota</taxon>
        <taxon>Sphingobacteriia</taxon>
        <taxon>Sphingobacteriales</taxon>
        <taxon>Sphingobacteriaceae</taxon>
        <taxon>Pedobacter</taxon>
    </lineage>
</organism>
<dbReference type="STRING" id="1503925.TH53_07220"/>
<accession>A0A0D0GKG4</accession>
<name>A0A0D0GKG4_9SPHI</name>
<evidence type="ECO:0000313" key="2">
    <source>
        <dbReference type="Proteomes" id="UP000032049"/>
    </source>
</evidence>
<comment type="caution">
    <text evidence="1">The sequence shown here is derived from an EMBL/GenBank/DDBJ whole genome shotgun (WGS) entry which is preliminary data.</text>
</comment>
<proteinExistence type="predicted"/>
<protein>
    <submittedName>
        <fullName evidence="1">Uncharacterized protein</fullName>
    </submittedName>
</protein>
<dbReference type="Proteomes" id="UP000032049">
    <property type="component" value="Unassembled WGS sequence"/>
</dbReference>
<dbReference type="AlphaFoldDB" id="A0A0D0GKG4"/>
<dbReference type="RefSeq" id="WP_041880226.1">
    <property type="nucleotide sequence ID" value="NZ_JXRA01000029.1"/>
</dbReference>
<keyword evidence="2" id="KW-1185">Reference proteome</keyword>
<sequence>MNFILKYQGTDEPDLEKVCAILDTYHVQIVDNSLWPETALINLEISDLGTLQDALNEWNIYPEEEYHVPSPRKHIRKSHR</sequence>
<evidence type="ECO:0000313" key="1">
    <source>
        <dbReference type="EMBL" id="KIO77722.1"/>
    </source>
</evidence>
<gene>
    <name evidence="1" type="ORF">TH53_07220</name>
</gene>
<dbReference type="EMBL" id="JXRA01000029">
    <property type="protein sequence ID" value="KIO77722.1"/>
    <property type="molecule type" value="Genomic_DNA"/>
</dbReference>
<reference evidence="1 2" key="1">
    <citation type="submission" date="2015-01" db="EMBL/GenBank/DDBJ databases">
        <title>Draft genome sequence of Pedobacter sp. NL19 isolated from sludge of an effluent treatment pond in an abandoned uranium mine.</title>
        <authorList>
            <person name="Santos T."/>
            <person name="Caetano T."/>
            <person name="Covas C."/>
            <person name="Cruz A."/>
            <person name="Mendo S."/>
        </authorList>
    </citation>
    <scope>NUCLEOTIDE SEQUENCE [LARGE SCALE GENOMIC DNA]</scope>
    <source>
        <strain evidence="1 2">NL19</strain>
    </source>
</reference>
<dbReference type="OrthoDB" id="675820at2"/>